<keyword evidence="2" id="KW-1185">Reference proteome</keyword>
<dbReference type="Gene3D" id="2.60.40.10">
    <property type="entry name" value="Immunoglobulins"/>
    <property type="match status" value="1"/>
</dbReference>
<accession>A0A7G5GSD5</accession>
<dbReference type="EMBL" id="CP059732">
    <property type="protein sequence ID" value="QMW01777.1"/>
    <property type="molecule type" value="Genomic_DNA"/>
</dbReference>
<proteinExistence type="predicted"/>
<dbReference type="KEGG" id="sfol:H3H32_28095"/>
<dbReference type="RefSeq" id="WP_182459055.1">
    <property type="nucleotide sequence ID" value="NZ_CP059732.1"/>
</dbReference>
<dbReference type="AlphaFoldDB" id="A0A7G5GSD5"/>
<dbReference type="Proteomes" id="UP000515369">
    <property type="component" value="Chromosome"/>
</dbReference>
<evidence type="ECO:0000313" key="2">
    <source>
        <dbReference type="Proteomes" id="UP000515369"/>
    </source>
</evidence>
<organism evidence="1 2">
    <name type="scientific">Spirosoma foliorum</name>
    <dbReference type="NCBI Taxonomy" id="2710596"/>
    <lineage>
        <taxon>Bacteria</taxon>
        <taxon>Pseudomonadati</taxon>
        <taxon>Bacteroidota</taxon>
        <taxon>Cytophagia</taxon>
        <taxon>Cytophagales</taxon>
        <taxon>Cytophagaceae</taxon>
        <taxon>Spirosoma</taxon>
    </lineage>
</organism>
<gene>
    <name evidence="1" type="ORF">H3H32_28095</name>
</gene>
<dbReference type="InterPro" id="IPR013783">
    <property type="entry name" value="Ig-like_fold"/>
</dbReference>
<protein>
    <recommendedName>
        <fullName evidence="3">Bacterial Ig-like domain-containing protein</fullName>
    </recommendedName>
</protein>
<evidence type="ECO:0000313" key="1">
    <source>
        <dbReference type="EMBL" id="QMW01777.1"/>
    </source>
</evidence>
<name>A0A7G5GSD5_9BACT</name>
<sequence length="305" mass="32105">MTYTHHKSHSWVYLQIVGILLLVLFRLTNSVAQDGIYYSVKLLPDKVTYQVSLSSTVSLSGANRITNTGQVTIVVPTGSFQVANVQNTNGGWTNNTTVRAPLQSPNYDYFIFGLTPNAPIIPYSATQETILFTFTNSGPCVGPVEIWTSNDPFQPNPPTQPINVGNDLTALGFLSNGVVYNAWKGNYNVGSANCQTPPTIAILSPVASSTVIGPVIPVSGTVTAGASVTLSEGATVLCSTTVTAGSTWGCSVSLPNGLHTLTAVARNSAGLGAPATTTFTVSMPGADCRPVCVPITITQVRRRRP</sequence>
<reference evidence="1 2" key="1">
    <citation type="submission" date="2020-07" db="EMBL/GenBank/DDBJ databases">
        <title>Spirosoma foliorum sp. nov., isolated from the leaves on the Nejang mountain Korea, Republic of.</title>
        <authorList>
            <person name="Ho H."/>
            <person name="Lee Y.-J."/>
            <person name="Nurcahyanto D.-A."/>
            <person name="Kim S.-G."/>
        </authorList>
    </citation>
    <scope>NUCLEOTIDE SEQUENCE [LARGE SCALE GENOMIC DNA]</scope>
    <source>
        <strain evidence="1 2">PL0136</strain>
    </source>
</reference>
<evidence type="ECO:0008006" key="3">
    <source>
        <dbReference type="Google" id="ProtNLM"/>
    </source>
</evidence>